<evidence type="ECO:0000313" key="2">
    <source>
        <dbReference type="EMBL" id="KAE8269824.1"/>
    </source>
</evidence>
<sequence length="90" mass="10022">MSAPFSITEATTTVGEVQPGIATTPGFTATTSPQATMSSRPSPPGSDQDHQLRILTELERQYGIMSIQDDPNVTLEERKRRIRERRDHLL</sequence>
<evidence type="ECO:0000256" key="1">
    <source>
        <dbReference type="SAM" id="MobiDB-lite"/>
    </source>
</evidence>
<keyword evidence="3" id="KW-1185">Reference proteome</keyword>
<gene>
    <name evidence="2" type="ORF">A4X09_0g2523</name>
</gene>
<protein>
    <submittedName>
        <fullName evidence="2">Uncharacterized protein</fullName>
    </submittedName>
</protein>
<dbReference type="AlphaFoldDB" id="A0A8X7NAR6"/>
<evidence type="ECO:0000313" key="3">
    <source>
        <dbReference type="Proteomes" id="UP000078113"/>
    </source>
</evidence>
<proteinExistence type="predicted"/>
<reference evidence="2" key="2">
    <citation type="journal article" date="2019" name="IMA Fungus">
        <title>Genome sequencing and comparison of five Tilletia species to identify candidate genes for the detection of regulated species infecting wheat.</title>
        <authorList>
            <person name="Nguyen H.D.T."/>
            <person name="Sultana T."/>
            <person name="Kesanakurti P."/>
            <person name="Hambleton S."/>
        </authorList>
    </citation>
    <scope>NUCLEOTIDE SEQUENCE</scope>
    <source>
        <strain evidence="2">DAOMC 236422</strain>
    </source>
</reference>
<comment type="caution">
    <text evidence="2">The sequence shown here is derived from an EMBL/GenBank/DDBJ whole genome shotgun (WGS) entry which is preliminary data.</text>
</comment>
<reference evidence="2" key="1">
    <citation type="submission" date="2016-04" db="EMBL/GenBank/DDBJ databases">
        <authorList>
            <person name="Nguyen H.D."/>
            <person name="Samba Siva P."/>
            <person name="Cullis J."/>
            <person name="Levesque C.A."/>
            <person name="Hambleton S."/>
        </authorList>
    </citation>
    <scope>NUCLEOTIDE SEQUENCE</scope>
    <source>
        <strain evidence="2">DAOMC 236422</strain>
    </source>
</reference>
<feature type="compositionally biased region" description="Polar residues" evidence="1">
    <location>
        <begin position="25"/>
        <end position="40"/>
    </location>
</feature>
<organism evidence="2 3">
    <name type="scientific">Tilletia walkeri</name>
    <dbReference type="NCBI Taxonomy" id="117179"/>
    <lineage>
        <taxon>Eukaryota</taxon>
        <taxon>Fungi</taxon>
        <taxon>Dikarya</taxon>
        <taxon>Basidiomycota</taxon>
        <taxon>Ustilaginomycotina</taxon>
        <taxon>Exobasidiomycetes</taxon>
        <taxon>Tilletiales</taxon>
        <taxon>Tilletiaceae</taxon>
        <taxon>Tilletia</taxon>
    </lineage>
</organism>
<dbReference type="Proteomes" id="UP000078113">
    <property type="component" value="Unassembled WGS sequence"/>
</dbReference>
<feature type="region of interest" description="Disordered" evidence="1">
    <location>
        <begin position="1"/>
        <end position="49"/>
    </location>
</feature>
<accession>A0A8X7NAR6</accession>
<dbReference type="EMBL" id="LWDG02000076">
    <property type="protein sequence ID" value="KAE8269824.1"/>
    <property type="molecule type" value="Genomic_DNA"/>
</dbReference>
<name>A0A8X7NAR6_9BASI</name>